<dbReference type="OrthoDB" id="3269001at2759"/>
<dbReference type="PANTHER" id="PTHR46579">
    <property type="entry name" value="F5/8 TYPE C DOMAIN-CONTAINING PROTEIN-RELATED"/>
    <property type="match status" value="1"/>
</dbReference>
<proteinExistence type="predicted"/>
<dbReference type="InParanoid" id="A0A067M7B1"/>
<evidence type="ECO:0000256" key="1">
    <source>
        <dbReference type="SAM" id="Coils"/>
    </source>
</evidence>
<evidence type="ECO:0008006" key="4">
    <source>
        <dbReference type="Google" id="ProtNLM"/>
    </source>
</evidence>
<name>A0A067M7B1_BOTB1</name>
<dbReference type="Proteomes" id="UP000027195">
    <property type="component" value="Unassembled WGS sequence"/>
</dbReference>
<evidence type="ECO:0000313" key="2">
    <source>
        <dbReference type="EMBL" id="KDQ11668.1"/>
    </source>
</evidence>
<organism evidence="2 3">
    <name type="scientific">Botryobasidium botryosum (strain FD-172 SS1)</name>
    <dbReference type="NCBI Taxonomy" id="930990"/>
    <lineage>
        <taxon>Eukaryota</taxon>
        <taxon>Fungi</taxon>
        <taxon>Dikarya</taxon>
        <taxon>Basidiomycota</taxon>
        <taxon>Agaricomycotina</taxon>
        <taxon>Agaricomycetes</taxon>
        <taxon>Cantharellales</taxon>
        <taxon>Botryobasidiaceae</taxon>
        <taxon>Botryobasidium</taxon>
    </lineage>
</organism>
<evidence type="ECO:0000313" key="3">
    <source>
        <dbReference type="Proteomes" id="UP000027195"/>
    </source>
</evidence>
<dbReference type="AlphaFoldDB" id="A0A067M7B1"/>
<accession>A0A067M7B1</accession>
<sequence length="430" mass="48908">MYLAGLVPGPHALSLHRINHFLDILVDQLIPSFDPGLFYTRTASYAQGRRVRVALVPVVSDVIAARSATGMGAATRGEHFCSFCDIDKADIENFDGSRWTPRDGGVHRKLAERWRDAATEEERKGIFSEYGIRWTPLLRLLYWDPCKMIVIDSMHNLLLGTLKRHCLTLWGMKDDIFSTSIQRFSADLPPTLRSIKREKSSFTAADMEASNKVLERLREQAFREAEQLIERGEAEKLESCLVETLEECATARGIKYNGTKAVMAKKLCAAIRLDMQRSQRPSWLGRAPFNMGSTLHGSMTADQWRNAFTVDFVVTLVRLWSTKGERFSAMLDNYMQLVGALRIAHKHAISPGDIELYGNQMKLYLKESLKLYPSHHLLPNNHLALHLTDFLKLFGPVHAWRCFAFERLNGILQRFNSNMKPSECTSSLFL</sequence>
<dbReference type="HOGENOM" id="CLU_002101_1_0_1"/>
<dbReference type="STRING" id="930990.A0A067M7B1"/>
<reference evidence="3" key="1">
    <citation type="journal article" date="2014" name="Proc. Natl. Acad. Sci. U.S.A.">
        <title>Extensive sampling of basidiomycete genomes demonstrates inadequacy of the white-rot/brown-rot paradigm for wood decay fungi.</title>
        <authorList>
            <person name="Riley R."/>
            <person name="Salamov A.A."/>
            <person name="Brown D.W."/>
            <person name="Nagy L.G."/>
            <person name="Floudas D."/>
            <person name="Held B.W."/>
            <person name="Levasseur A."/>
            <person name="Lombard V."/>
            <person name="Morin E."/>
            <person name="Otillar R."/>
            <person name="Lindquist E.A."/>
            <person name="Sun H."/>
            <person name="LaButti K.M."/>
            <person name="Schmutz J."/>
            <person name="Jabbour D."/>
            <person name="Luo H."/>
            <person name="Baker S.E."/>
            <person name="Pisabarro A.G."/>
            <person name="Walton J.D."/>
            <person name="Blanchette R.A."/>
            <person name="Henrissat B."/>
            <person name="Martin F."/>
            <person name="Cullen D."/>
            <person name="Hibbett D.S."/>
            <person name="Grigoriev I.V."/>
        </authorList>
    </citation>
    <scope>NUCLEOTIDE SEQUENCE [LARGE SCALE GENOMIC DNA]</scope>
    <source>
        <strain evidence="3">FD-172 SS1</strain>
    </source>
</reference>
<gene>
    <name evidence="2" type="ORF">BOTBODRAFT_113970</name>
</gene>
<protein>
    <recommendedName>
        <fullName evidence="4">SAP domain-containing protein</fullName>
    </recommendedName>
</protein>
<dbReference type="EMBL" id="KL198056">
    <property type="protein sequence ID" value="KDQ11668.1"/>
    <property type="molecule type" value="Genomic_DNA"/>
</dbReference>
<keyword evidence="3" id="KW-1185">Reference proteome</keyword>
<dbReference type="PANTHER" id="PTHR46579:SF2">
    <property type="entry name" value="C2H2-TYPE DOMAIN-CONTAINING PROTEIN"/>
    <property type="match status" value="1"/>
</dbReference>
<keyword evidence="1" id="KW-0175">Coiled coil</keyword>
<feature type="coiled-coil region" evidence="1">
    <location>
        <begin position="204"/>
        <end position="231"/>
    </location>
</feature>